<dbReference type="HOGENOM" id="CLU_106729_4_1_9"/>
<dbReference type="Gene3D" id="2.40.50.1020">
    <property type="entry name" value="LytTr DNA-binding domain"/>
    <property type="match status" value="1"/>
</dbReference>
<organism evidence="2 3">
    <name type="scientific">Shuttleworthella satelles DSM 14600</name>
    <dbReference type="NCBI Taxonomy" id="626523"/>
    <lineage>
        <taxon>Bacteria</taxon>
        <taxon>Bacillati</taxon>
        <taxon>Bacillota</taxon>
        <taxon>Clostridia</taxon>
        <taxon>Lachnospirales</taxon>
        <taxon>Lachnospiraceae</taxon>
        <taxon>Shuttleworthella</taxon>
    </lineage>
</organism>
<name>C4G8E1_9FIRM</name>
<evidence type="ECO:0000259" key="1">
    <source>
        <dbReference type="PROSITE" id="PS50930"/>
    </source>
</evidence>
<dbReference type="STRING" id="626523.GCWU000342_00237"/>
<dbReference type="RefSeq" id="WP_006905276.1">
    <property type="nucleotide sequence ID" value="NZ_GG665866.1"/>
</dbReference>
<dbReference type="PANTHER" id="PTHR37299:SF1">
    <property type="entry name" value="STAGE 0 SPORULATION PROTEIN A HOMOLOG"/>
    <property type="match status" value="1"/>
</dbReference>
<protein>
    <submittedName>
        <fullName evidence="2">LytTr DNA-binding domain protein</fullName>
    </submittedName>
</protein>
<evidence type="ECO:0000313" key="3">
    <source>
        <dbReference type="Proteomes" id="UP000003494"/>
    </source>
</evidence>
<reference evidence="2" key="1">
    <citation type="submission" date="2009-04" db="EMBL/GenBank/DDBJ databases">
        <authorList>
            <person name="Weinstock G."/>
            <person name="Sodergren E."/>
            <person name="Clifton S."/>
            <person name="Fulton L."/>
            <person name="Fulton B."/>
            <person name="Courtney L."/>
            <person name="Fronick C."/>
            <person name="Harrison M."/>
            <person name="Strong C."/>
            <person name="Farmer C."/>
            <person name="Delahaunty K."/>
            <person name="Markovic C."/>
            <person name="Hall O."/>
            <person name="Minx P."/>
            <person name="Tomlinson C."/>
            <person name="Mitreva M."/>
            <person name="Nelson J."/>
            <person name="Hou S."/>
            <person name="Wollam A."/>
            <person name="Pepin K.H."/>
            <person name="Johnson M."/>
            <person name="Bhonagiri V."/>
            <person name="Nash W.E."/>
            <person name="Warren W."/>
            <person name="Chinwalla A."/>
            <person name="Mardis E.R."/>
            <person name="Wilson R.K."/>
        </authorList>
    </citation>
    <scope>NUCLEOTIDE SEQUENCE [LARGE SCALE GENOMIC DNA]</scope>
    <source>
        <strain evidence="2">DSM 14600</strain>
    </source>
</reference>
<dbReference type="AlphaFoldDB" id="C4G8E1"/>
<evidence type="ECO:0000313" key="2">
    <source>
        <dbReference type="EMBL" id="EEP28888.1"/>
    </source>
</evidence>
<dbReference type="EMBL" id="ACIP02000001">
    <property type="protein sequence ID" value="EEP28888.1"/>
    <property type="molecule type" value="Genomic_DNA"/>
</dbReference>
<accession>C4G8E1</accession>
<dbReference type="GO" id="GO:0003677">
    <property type="term" value="F:DNA binding"/>
    <property type="evidence" value="ECO:0007669"/>
    <property type="project" value="UniProtKB-KW"/>
</dbReference>
<dbReference type="PANTHER" id="PTHR37299">
    <property type="entry name" value="TRANSCRIPTIONAL REGULATOR-RELATED"/>
    <property type="match status" value="1"/>
</dbReference>
<dbReference type="GO" id="GO:0000156">
    <property type="term" value="F:phosphorelay response regulator activity"/>
    <property type="evidence" value="ECO:0007669"/>
    <property type="project" value="InterPro"/>
</dbReference>
<feature type="domain" description="HTH LytTR-type" evidence="1">
    <location>
        <begin position="41"/>
        <end position="144"/>
    </location>
</feature>
<dbReference type="PROSITE" id="PS50930">
    <property type="entry name" value="HTH_LYTTR"/>
    <property type="match status" value="1"/>
</dbReference>
<keyword evidence="3" id="KW-1185">Reference proteome</keyword>
<dbReference type="eggNOG" id="COG3279">
    <property type="taxonomic scope" value="Bacteria"/>
</dbReference>
<dbReference type="InterPro" id="IPR007492">
    <property type="entry name" value="LytTR_DNA-bd_dom"/>
</dbReference>
<proteinExistence type="predicted"/>
<dbReference type="InterPro" id="IPR046947">
    <property type="entry name" value="LytR-like"/>
</dbReference>
<keyword evidence="2" id="KW-0238">DNA-binding</keyword>
<sequence length="144" mass="16318">MKVRVEIGEQHQPPYAVIYTDRMTDDIQKMIDLLGANRAPILARAEDQKVFLQPEEIYMVRVEGGQTVIYTEKKAYFSCARLCEIRAQLGAGFLQISKQTLVNLSCLQGLETGFSGTLLLKLRNGLSDYVSRKYLPDFKKQLGL</sequence>
<comment type="caution">
    <text evidence="2">The sequence shown here is derived from an EMBL/GenBank/DDBJ whole genome shotgun (WGS) entry which is preliminary data.</text>
</comment>
<dbReference type="SMART" id="SM00850">
    <property type="entry name" value="LytTR"/>
    <property type="match status" value="1"/>
</dbReference>
<dbReference type="Pfam" id="PF04397">
    <property type="entry name" value="LytTR"/>
    <property type="match status" value="1"/>
</dbReference>
<gene>
    <name evidence="2" type="ORF">GCWU000342_00237</name>
</gene>
<dbReference type="Proteomes" id="UP000003494">
    <property type="component" value="Unassembled WGS sequence"/>
</dbReference>